<evidence type="ECO:0000313" key="2">
    <source>
        <dbReference type="EMBL" id="MDQ0448197.1"/>
    </source>
</evidence>
<feature type="region of interest" description="Disordered" evidence="1">
    <location>
        <begin position="1"/>
        <end position="32"/>
    </location>
</feature>
<evidence type="ECO:0000256" key="1">
    <source>
        <dbReference type="SAM" id="MobiDB-lite"/>
    </source>
</evidence>
<organism evidence="2 3">
    <name type="scientific">Methylobacterium aerolatum</name>
    <dbReference type="NCBI Taxonomy" id="418708"/>
    <lineage>
        <taxon>Bacteria</taxon>
        <taxon>Pseudomonadati</taxon>
        <taxon>Pseudomonadota</taxon>
        <taxon>Alphaproteobacteria</taxon>
        <taxon>Hyphomicrobiales</taxon>
        <taxon>Methylobacteriaceae</taxon>
        <taxon>Methylobacterium</taxon>
    </lineage>
</organism>
<accession>A0ABU0I260</accession>
<name>A0ABU0I260_9HYPH</name>
<dbReference type="EMBL" id="JAUSVP010000007">
    <property type="protein sequence ID" value="MDQ0448197.1"/>
    <property type="molecule type" value="Genomic_DNA"/>
</dbReference>
<proteinExistence type="predicted"/>
<gene>
    <name evidence="2" type="ORF">QO012_002705</name>
</gene>
<reference evidence="2 3" key="1">
    <citation type="submission" date="2023-07" db="EMBL/GenBank/DDBJ databases">
        <title>Genomic Encyclopedia of Type Strains, Phase IV (KMG-IV): sequencing the most valuable type-strain genomes for metagenomic binning, comparative biology and taxonomic classification.</title>
        <authorList>
            <person name="Goeker M."/>
        </authorList>
    </citation>
    <scope>NUCLEOTIDE SEQUENCE [LARGE SCALE GENOMIC DNA]</scope>
    <source>
        <strain evidence="2 3">DSM 19013</strain>
    </source>
</reference>
<evidence type="ECO:0000313" key="3">
    <source>
        <dbReference type="Proteomes" id="UP001231124"/>
    </source>
</evidence>
<sequence>MALLPGDAGGPRWDRLAVEGDCRPSSADRGDASAGPFIPWRALLRPFAPLLPALAALALAAIPARAEDAPDIAWPEAEGRASISTTFNGSPITVGVSSRTAGAVDSLTWGGTQFINAYDHGRELQSASSYDGFGECLNPTEAGSNADGAGPTSTSLLTHLGTAPGRLETRTVMAYWMRPGERSENCPKGPGSYGSPRSDDVLAKRITLGAGGVPNAIAYHAAFTTAAAHSQATFEAATAYMPGTFSRFWTYDPATGDLQPLEPGMGEQAKPVILSTPDGSRALGVYSPDLPQKGQNVGYGRFDFSHLPGEGNATVKWNCVFREGAIPAGTYTYTCFALIGTLEDVTAGMSALRTALTGQPGPPHKGAKAVPVEANRETAPFGQEPEADPAREARSGVPLYVGTRPNCNAGIVTVRSDFRRCDTAPIGATSGERTEQTPTPLYVTVSPRGSAGVVTTNPRHLNGTARPIGFVGPGGGGTPLFVGTTPGCNAGVVSTNPAHMNCGGAPIGTASP</sequence>
<feature type="compositionally biased region" description="Basic and acidic residues" evidence="1">
    <location>
        <begin position="12"/>
        <end position="31"/>
    </location>
</feature>
<dbReference type="Proteomes" id="UP001231124">
    <property type="component" value="Unassembled WGS sequence"/>
</dbReference>
<protein>
    <submittedName>
        <fullName evidence="2">Uncharacterized protein</fullName>
    </submittedName>
</protein>
<keyword evidence="3" id="KW-1185">Reference proteome</keyword>
<dbReference type="RefSeq" id="WP_238201748.1">
    <property type="nucleotide sequence ID" value="NZ_BPQE01000005.1"/>
</dbReference>
<comment type="caution">
    <text evidence="2">The sequence shown here is derived from an EMBL/GenBank/DDBJ whole genome shotgun (WGS) entry which is preliminary data.</text>
</comment>